<dbReference type="RefSeq" id="WP_234862165.1">
    <property type="nucleotide sequence ID" value="NZ_JAKEVZ010000011.1"/>
</dbReference>
<protein>
    <submittedName>
        <fullName evidence="3">NFACT RNA binding domain-containing protein</fullName>
    </submittedName>
</protein>
<proteinExistence type="predicted"/>
<gene>
    <name evidence="3" type="ORF">L0U89_14470</name>
</gene>
<evidence type="ECO:0000256" key="1">
    <source>
        <dbReference type="SAM" id="Coils"/>
    </source>
</evidence>
<dbReference type="EMBL" id="JAKEVZ010000011">
    <property type="protein sequence ID" value="MCF1752264.1"/>
    <property type="molecule type" value="Genomic_DNA"/>
</dbReference>
<comment type="caution">
    <text evidence="3">The sequence shown here is derived from an EMBL/GenBank/DDBJ whole genome shotgun (WGS) entry which is preliminary data.</text>
</comment>
<dbReference type="Proteomes" id="UP001201449">
    <property type="component" value="Unassembled WGS sequence"/>
</dbReference>
<keyword evidence="4" id="KW-1185">Reference proteome</keyword>
<dbReference type="InterPro" id="IPR051608">
    <property type="entry name" value="RQC_Subunit_NEMF"/>
</dbReference>
<dbReference type="Pfam" id="PF05670">
    <property type="entry name" value="NFACT-R_1"/>
    <property type="match status" value="1"/>
</dbReference>
<name>A0ABS9BX29_9BACT</name>
<evidence type="ECO:0000313" key="3">
    <source>
        <dbReference type="EMBL" id="MCF1752264.1"/>
    </source>
</evidence>
<dbReference type="Pfam" id="PF05833">
    <property type="entry name" value="NFACT_N"/>
    <property type="match status" value="1"/>
</dbReference>
<evidence type="ECO:0000313" key="4">
    <source>
        <dbReference type="Proteomes" id="UP001201449"/>
    </source>
</evidence>
<dbReference type="InterPro" id="IPR008532">
    <property type="entry name" value="NFACT_RNA-bd"/>
</dbReference>
<dbReference type="PANTHER" id="PTHR15239:SF6">
    <property type="entry name" value="RIBOSOME QUALITY CONTROL COMPLEX SUBUNIT NEMF"/>
    <property type="match status" value="1"/>
</dbReference>
<feature type="domain" description="NFACT RNA-binding" evidence="2">
    <location>
        <begin position="408"/>
        <end position="504"/>
    </location>
</feature>
<feature type="coiled-coil region" evidence="1">
    <location>
        <begin position="259"/>
        <end position="286"/>
    </location>
</feature>
<dbReference type="Gene3D" id="2.30.310.10">
    <property type="entry name" value="ibrinogen binding protein from staphylococcus aureus domain"/>
    <property type="match status" value="1"/>
</dbReference>
<reference evidence="3 4" key="1">
    <citation type="submission" date="2022-01" db="EMBL/GenBank/DDBJ databases">
        <title>Mariniradius saccharolyticus sp. nov., isolated from sediment of a river.</title>
        <authorList>
            <person name="Liu H."/>
        </authorList>
    </citation>
    <scope>NUCLEOTIDE SEQUENCE [LARGE SCALE GENOMIC DNA]</scope>
    <source>
        <strain evidence="3 4">RY-2</strain>
    </source>
</reference>
<evidence type="ECO:0000259" key="2">
    <source>
        <dbReference type="Pfam" id="PF05670"/>
    </source>
</evidence>
<keyword evidence="1" id="KW-0175">Coiled coil</keyword>
<sequence>MHFNFHFLKFFCPALESKIKGWSVIECFSQNKDELVIGLAQGENECYLRANFLPVISCLAVADAFKRSKKNTISLFPELIGQRVEGIHLVNFERAFWIQFVSGDRLLFKLHGTRSNLIYYRQDDEVPVRIFRNELKDDKVLLPQSLEKNLVLDHAAFIALQGNASHFLPTLGKIPRDWLKAQGYIEASIESKWSLMQQMLEMLEMPWFSIIHDDNQYLLSMLPTEKPLFQTADAIEAVNMLFRYRVVVQGFEMEKIAIQKKLEEQLKRTKAYIEKTTARLEELEDGPSPSQKADVIMANLHQIGPETETISLFNFYTQQKENFNFKRGQTPQKLAETLYRKSKNRKREIDQLYQNLSDKEQLLTLTGNMLAELMEINDHRGLKNFVRNHHLIPKSQEQEEQVPFKRFEVEGFDVLVGKSAKANDEMLRRFAWKEDLWLHAKDVAGSHVLIKFKSGLSFPKTVLERAAELAAYYSKIKNDSLAPVIYTPAKYVRKVKGSADGSVMVDKESVIMVVPRGPQEAH</sequence>
<accession>A0ABS9BX29</accession>
<dbReference type="PANTHER" id="PTHR15239">
    <property type="entry name" value="NUCLEAR EXPORT MEDIATOR FACTOR NEMF"/>
    <property type="match status" value="1"/>
</dbReference>
<organism evidence="3 4">
    <name type="scientific">Mariniradius sediminis</name>
    <dbReference type="NCBI Taxonomy" id="2909237"/>
    <lineage>
        <taxon>Bacteria</taxon>
        <taxon>Pseudomonadati</taxon>
        <taxon>Bacteroidota</taxon>
        <taxon>Cytophagia</taxon>
        <taxon>Cytophagales</taxon>
        <taxon>Cyclobacteriaceae</taxon>
        <taxon>Mariniradius</taxon>
    </lineage>
</organism>